<evidence type="ECO:0000313" key="16">
    <source>
        <dbReference type="Proteomes" id="UP000011087"/>
    </source>
</evidence>
<evidence type="ECO:0000259" key="13">
    <source>
        <dbReference type="Pfam" id="PF00060"/>
    </source>
</evidence>
<dbReference type="EMBL" id="JH992993">
    <property type="protein sequence ID" value="EKX46765.1"/>
    <property type="molecule type" value="Genomic_DNA"/>
</dbReference>
<feature type="compositionally biased region" description="Basic and acidic residues" evidence="11">
    <location>
        <begin position="423"/>
        <end position="437"/>
    </location>
</feature>
<feature type="domain" description="Ionotropic glutamate receptor C-terminal" evidence="13">
    <location>
        <begin position="12"/>
        <end position="328"/>
    </location>
</feature>
<keyword evidence="5" id="KW-0406">Ion transport</keyword>
<evidence type="ECO:0000313" key="15">
    <source>
        <dbReference type="EnsemblProtists" id="EKX46765"/>
    </source>
</evidence>
<comment type="subcellular location">
    <subcellularLocation>
        <location evidence="1">Membrane</location>
        <topology evidence="1">Multi-pass membrane protein</topology>
    </subcellularLocation>
</comment>
<evidence type="ECO:0000256" key="6">
    <source>
        <dbReference type="ARBA" id="ARBA00023136"/>
    </source>
</evidence>
<evidence type="ECO:0000256" key="1">
    <source>
        <dbReference type="ARBA" id="ARBA00004141"/>
    </source>
</evidence>
<keyword evidence="9" id="KW-1071">Ligand-gated ion channel</keyword>
<keyword evidence="6 12" id="KW-0472">Membrane</keyword>
<evidence type="ECO:0000256" key="5">
    <source>
        <dbReference type="ARBA" id="ARBA00023065"/>
    </source>
</evidence>
<keyword evidence="2" id="KW-0813">Transport</keyword>
<dbReference type="RefSeq" id="XP_005833745.1">
    <property type="nucleotide sequence ID" value="XM_005833688.1"/>
</dbReference>
<keyword evidence="7" id="KW-0675">Receptor</keyword>
<dbReference type="PaxDb" id="55529-EKX46765"/>
<evidence type="ECO:0000313" key="14">
    <source>
        <dbReference type="EMBL" id="EKX46765.1"/>
    </source>
</evidence>
<keyword evidence="8" id="KW-0325">Glycoprotein</keyword>
<gene>
    <name evidence="14" type="ORF">GUITHDRAFT_162922</name>
</gene>
<dbReference type="GeneID" id="17303353"/>
<dbReference type="OrthoDB" id="9997229at2759"/>
<dbReference type="GO" id="GO:0016020">
    <property type="term" value="C:membrane"/>
    <property type="evidence" value="ECO:0007669"/>
    <property type="project" value="UniProtKB-SubCell"/>
</dbReference>
<reference evidence="14 16" key="1">
    <citation type="journal article" date="2012" name="Nature">
        <title>Algal genomes reveal evolutionary mosaicism and the fate of nucleomorphs.</title>
        <authorList>
            <consortium name="DOE Joint Genome Institute"/>
            <person name="Curtis B.A."/>
            <person name="Tanifuji G."/>
            <person name="Burki F."/>
            <person name="Gruber A."/>
            <person name="Irimia M."/>
            <person name="Maruyama S."/>
            <person name="Arias M.C."/>
            <person name="Ball S.G."/>
            <person name="Gile G.H."/>
            <person name="Hirakawa Y."/>
            <person name="Hopkins J.F."/>
            <person name="Kuo A."/>
            <person name="Rensing S.A."/>
            <person name="Schmutz J."/>
            <person name="Symeonidi A."/>
            <person name="Elias M."/>
            <person name="Eveleigh R.J."/>
            <person name="Herman E.K."/>
            <person name="Klute M.J."/>
            <person name="Nakayama T."/>
            <person name="Obornik M."/>
            <person name="Reyes-Prieto A."/>
            <person name="Armbrust E.V."/>
            <person name="Aves S.J."/>
            <person name="Beiko R.G."/>
            <person name="Coutinho P."/>
            <person name="Dacks J.B."/>
            <person name="Durnford D.G."/>
            <person name="Fast N.M."/>
            <person name="Green B.R."/>
            <person name="Grisdale C.J."/>
            <person name="Hempel F."/>
            <person name="Henrissat B."/>
            <person name="Hoppner M.P."/>
            <person name="Ishida K."/>
            <person name="Kim E."/>
            <person name="Koreny L."/>
            <person name="Kroth P.G."/>
            <person name="Liu Y."/>
            <person name="Malik S.B."/>
            <person name="Maier U.G."/>
            <person name="McRose D."/>
            <person name="Mock T."/>
            <person name="Neilson J.A."/>
            <person name="Onodera N.T."/>
            <person name="Poole A.M."/>
            <person name="Pritham E.J."/>
            <person name="Richards T.A."/>
            <person name="Rocap G."/>
            <person name="Roy S.W."/>
            <person name="Sarai C."/>
            <person name="Schaack S."/>
            <person name="Shirato S."/>
            <person name="Slamovits C.H."/>
            <person name="Spencer D.F."/>
            <person name="Suzuki S."/>
            <person name="Worden A.Z."/>
            <person name="Zauner S."/>
            <person name="Barry K."/>
            <person name="Bell C."/>
            <person name="Bharti A.K."/>
            <person name="Crow J.A."/>
            <person name="Grimwood J."/>
            <person name="Kramer R."/>
            <person name="Lindquist E."/>
            <person name="Lucas S."/>
            <person name="Salamov A."/>
            <person name="McFadden G.I."/>
            <person name="Lane C.E."/>
            <person name="Keeling P.J."/>
            <person name="Gray M.W."/>
            <person name="Grigoriev I.V."/>
            <person name="Archibald J.M."/>
        </authorList>
    </citation>
    <scope>NUCLEOTIDE SEQUENCE</scope>
    <source>
        <strain evidence="14 16">CCMP2712</strain>
    </source>
</reference>
<evidence type="ECO:0000256" key="7">
    <source>
        <dbReference type="ARBA" id="ARBA00023170"/>
    </source>
</evidence>
<evidence type="ECO:0000256" key="8">
    <source>
        <dbReference type="ARBA" id="ARBA00023180"/>
    </source>
</evidence>
<evidence type="ECO:0000256" key="2">
    <source>
        <dbReference type="ARBA" id="ARBA00022448"/>
    </source>
</evidence>
<reference evidence="15" key="3">
    <citation type="submission" date="2016-03" db="UniProtKB">
        <authorList>
            <consortium name="EnsemblProtists"/>
        </authorList>
    </citation>
    <scope>IDENTIFICATION</scope>
</reference>
<evidence type="ECO:0000256" key="12">
    <source>
        <dbReference type="SAM" id="Phobius"/>
    </source>
</evidence>
<evidence type="ECO:0000256" key="9">
    <source>
        <dbReference type="ARBA" id="ARBA00023286"/>
    </source>
</evidence>
<dbReference type="GO" id="GO:0015276">
    <property type="term" value="F:ligand-gated monoatomic ion channel activity"/>
    <property type="evidence" value="ECO:0007669"/>
    <property type="project" value="InterPro"/>
</dbReference>
<dbReference type="EnsemblProtists" id="EKX46765">
    <property type="protein sequence ID" value="EKX46765"/>
    <property type="gene ID" value="GUITHDRAFT_162922"/>
</dbReference>
<dbReference type="eggNOG" id="KOG1052">
    <property type="taxonomic scope" value="Eukaryota"/>
</dbReference>
<name>L1JFA6_GUITC</name>
<keyword evidence="10" id="KW-0407">Ion channel</keyword>
<keyword evidence="4 12" id="KW-1133">Transmembrane helix</keyword>
<evidence type="ECO:0000256" key="4">
    <source>
        <dbReference type="ARBA" id="ARBA00022989"/>
    </source>
</evidence>
<dbReference type="SUPFAM" id="SSF81324">
    <property type="entry name" value="Voltage-gated potassium channels"/>
    <property type="match status" value="1"/>
</dbReference>
<protein>
    <recommendedName>
        <fullName evidence="13">Ionotropic glutamate receptor C-terminal domain-containing protein</fullName>
    </recommendedName>
</protein>
<dbReference type="PANTHER" id="PTHR18966">
    <property type="entry name" value="IONOTROPIC GLUTAMATE RECEPTOR"/>
    <property type="match status" value="1"/>
</dbReference>
<dbReference type="Proteomes" id="UP000011087">
    <property type="component" value="Unassembled WGS sequence"/>
</dbReference>
<evidence type="ECO:0000256" key="3">
    <source>
        <dbReference type="ARBA" id="ARBA00022692"/>
    </source>
</evidence>
<accession>L1JFA6</accession>
<feature type="transmembrane region" description="Helical" evidence="12">
    <location>
        <begin position="12"/>
        <end position="30"/>
    </location>
</feature>
<reference evidence="16" key="2">
    <citation type="submission" date="2012-11" db="EMBL/GenBank/DDBJ databases">
        <authorList>
            <person name="Kuo A."/>
            <person name="Curtis B.A."/>
            <person name="Tanifuji G."/>
            <person name="Burki F."/>
            <person name="Gruber A."/>
            <person name="Irimia M."/>
            <person name="Maruyama S."/>
            <person name="Arias M.C."/>
            <person name="Ball S.G."/>
            <person name="Gile G.H."/>
            <person name="Hirakawa Y."/>
            <person name="Hopkins J.F."/>
            <person name="Rensing S.A."/>
            <person name="Schmutz J."/>
            <person name="Symeonidi A."/>
            <person name="Elias M."/>
            <person name="Eveleigh R.J."/>
            <person name="Herman E.K."/>
            <person name="Klute M.J."/>
            <person name="Nakayama T."/>
            <person name="Obornik M."/>
            <person name="Reyes-Prieto A."/>
            <person name="Armbrust E.V."/>
            <person name="Aves S.J."/>
            <person name="Beiko R.G."/>
            <person name="Coutinho P."/>
            <person name="Dacks J.B."/>
            <person name="Durnford D.G."/>
            <person name="Fast N.M."/>
            <person name="Green B.R."/>
            <person name="Grisdale C."/>
            <person name="Hempe F."/>
            <person name="Henrissat B."/>
            <person name="Hoppner M.P."/>
            <person name="Ishida K.-I."/>
            <person name="Kim E."/>
            <person name="Koreny L."/>
            <person name="Kroth P.G."/>
            <person name="Liu Y."/>
            <person name="Malik S.-B."/>
            <person name="Maier U.G."/>
            <person name="McRose D."/>
            <person name="Mock T."/>
            <person name="Neilson J.A."/>
            <person name="Onodera N.T."/>
            <person name="Poole A.M."/>
            <person name="Pritham E.J."/>
            <person name="Richards T.A."/>
            <person name="Rocap G."/>
            <person name="Roy S.W."/>
            <person name="Sarai C."/>
            <person name="Schaack S."/>
            <person name="Shirato S."/>
            <person name="Slamovits C.H."/>
            <person name="Spencer D.F."/>
            <person name="Suzuki S."/>
            <person name="Worden A.Z."/>
            <person name="Zauner S."/>
            <person name="Barry K."/>
            <person name="Bell C."/>
            <person name="Bharti A.K."/>
            <person name="Crow J.A."/>
            <person name="Grimwood J."/>
            <person name="Kramer R."/>
            <person name="Lindquist E."/>
            <person name="Lucas S."/>
            <person name="Salamov A."/>
            <person name="McFadden G.I."/>
            <person name="Lane C.E."/>
            <person name="Keeling P.J."/>
            <person name="Gray M.W."/>
            <person name="Grigoriev I.V."/>
            <person name="Archibald J.M."/>
        </authorList>
    </citation>
    <scope>NUCLEOTIDE SEQUENCE</scope>
    <source>
        <strain evidence="16">CCMP2712</strain>
    </source>
</reference>
<dbReference type="Gene3D" id="1.10.287.70">
    <property type="match status" value="1"/>
</dbReference>
<sequence>MYNIFGPFDVFLWIGIVVECCIIWILFLIIEAPVNHGIAKGLNSFPDTFYWVFTTLVGGPDKAPETTGGKWIFCAHTLFSIIIAATYTGAVAAFLTSSAGAAQLNDFSSLESGAFTTVVVGPACPDTASWSANWRGTYNGGNSKYSCSSTGSVQFEYLQLLQRSSSSISFSIFTTSGLFSKYANGQTLMYSKTVDPCSVKDAQLGAFDMVMCGINGSAGPDSMFANGPSVVYELTRRFKETGSCLLATKGSQFNPSGLGIGFPFNGELQIPFSVAVLNASSNGLVENLMAEFKVRNVDNPCVYVDPGKGKTLTLPEMSGLFVITFAGFLVAFLQAIFERYFYDKELKQEQERMELENAEMDVVEECEVEASEAPASQASEDSDLTVEKMHHEEHNLDYGEVNEYLDDLIQQTNRIKALAQKVVEQRERDKNEAKNTTENEPQANGHKTMDWAGSIANVFSRTTDS</sequence>
<dbReference type="Pfam" id="PF00060">
    <property type="entry name" value="Lig_chan"/>
    <property type="match status" value="1"/>
</dbReference>
<dbReference type="KEGG" id="gtt:GUITHDRAFT_162922"/>
<dbReference type="AlphaFoldDB" id="L1JFA6"/>
<dbReference type="InterPro" id="IPR015683">
    <property type="entry name" value="Ionotropic_Glu_rcpt"/>
</dbReference>
<evidence type="ECO:0000256" key="10">
    <source>
        <dbReference type="ARBA" id="ARBA00023303"/>
    </source>
</evidence>
<feature type="transmembrane region" description="Helical" evidence="12">
    <location>
        <begin position="71"/>
        <end position="95"/>
    </location>
</feature>
<dbReference type="STRING" id="905079.L1JFA6"/>
<feature type="region of interest" description="Disordered" evidence="11">
    <location>
        <begin position="423"/>
        <end position="465"/>
    </location>
</feature>
<keyword evidence="3 12" id="KW-0812">Transmembrane</keyword>
<dbReference type="HOGENOM" id="CLU_588576_0_0_1"/>
<evidence type="ECO:0000256" key="11">
    <source>
        <dbReference type="SAM" id="MobiDB-lite"/>
    </source>
</evidence>
<feature type="transmembrane region" description="Helical" evidence="12">
    <location>
        <begin position="317"/>
        <end position="337"/>
    </location>
</feature>
<dbReference type="InterPro" id="IPR001320">
    <property type="entry name" value="Iontro_rcpt_C"/>
</dbReference>
<proteinExistence type="predicted"/>
<organism evidence="14">
    <name type="scientific">Guillardia theta (strain CCMP2712)</name>
    <name type="common">Cryptophyte</name>
    <dbReference type="NCBI Taxonomy" id="905079"/>
    <lineage>
        <taxon>Eukaryota</taxon>
        <taxon>Cryptophyceae</taxon>
        <taxon>Pyrenomonadales</taxon>
        <taxon>Geminigeraceae</taxon>
        <taxon>Guillardia</taxon>
    </lineage>
</organism>
<keyword evidence="16" id="KW-1185">Reference proteome</keyword>